<dbReference type="Pfam" id="PF00582">
    <property type="entry name" value="Usp"/>
    <property type="match status" value="1"/>
</dbReference>
<dbReference type="EMBL" id="AMRJ01000008">
    <property type="protein sequence ID" value="EKF74800.1"/>
    <property type="molecule type" value="Genomic_DNA"/>
</dbReference>
<evidence type="ECO:0000259" key="2">
    <source>
        <dbReference type="Pfam" id="PF00582"/>
    </source>
</evidence>
<dbReference type="PANTHER" id="PTHR46268">
    <property type="entry name" value="STRESS RESPONSE PROTEIN NHAX"/>
    <property type="match status" value="1"/>
</dbReference>
<keyword evidence="4" id="KW-1185">Reference proteome</keyword>
<dbReference type="SUPFAM" id="SSF52402">
    <property type="entry name" value="Adenine nucleotide alpha hydrolases-like"/>
    <property type="match status" value="1"/>
</dbReference>
<sequence length="150" mass="16330">MYSCIILAFDGSEEGRAALKEGKELARLCGARVHLLSVLDTVEANGLGDGIYAVERFRDSDMDSLRELVDDGLQRLRNAGLEQPVGHIAFGEPVEHIAALARQVEADLIVVGHRHQGMLARWWQGSLSRALLDQVDCSILVAMKGFSAAC</sequence>
<organism evidence="3 4">
    <name type="scientific">Alcanivorax hongdengensis A-11-3</name>
    <dbReference type="NCBI Taxonomy" id="1177179"/>
    <lineage>
        <taxon>Bacteria</taxon>
        <taxon>Pseudomonadati</taxon>
        <taxon>Pseudomonadota</taxon>
        <taxon>Gammaproteobacteria</taxon>
        <taxon>Oceanospirillales</taxon>
        <taxon>Alcanivoracaceae</taxon>
        <taxon>Alcanivorax</taxon>
    </lineage>
</organism>
<dbReference type="OrthoDB" id="5186731at2"/>
<accession>L0WG49</accession>
<dbReference type="Proteomes" id="UP000010164">
    <property type="component" value="Unassembled WGS sequence"/>
</dbReference>
<dbReference type="Gene3D" id="3.40.50.620">
    <property type="entry name" value="HUPs"/>
    <property type="match status" value="1"/>
</dbReference>
<evidence type="ECO:0000313" key="4">
    <source>
        <dbReference type="Proteomes" id="UP000010164"/>
    </source>
</evidence>
<reference evidence="3 4" key="1">
    <citation type="journal article" date="2012" name="J. Bacteriol.">
        <title>Genome Sequence of the Alkane-Degrading Bacterium Alcanivorax hongdengensis Type Strain A-11-3.</title>
        <authorList>
            <person name="Lai Q."/>
            <person name="Shao Z."/>
        </authorList>
    </citation>
    <scope>NUCLEOTIDE SEQUENCE [LARGE SCALE GENOMIC DNA]</scope>
    <source>
        <strain evidence="3 4">A-11-3</strain>
    </source>
</reference>
<comment type="caution">
    <text evidence="3">The sequence shown here is derived from an EMBL/GenBank/DDBJ whole genome shotgun (WGS) entry which is preliminary data.</text>
</comment>
<dbReference type="InterPro" id="IPR006016">
    <property type="entry name" value="UspA"/>
</dbReference>
<dbReference type="PATRIC" id="fig|1177179.3.peg.1456"/>
<gene>
    <name evidence="3" type="ORF">A11A3_07248</name>
</gene>
<feature type="domain" description="UspA" evidence="2">
    <location>
        <begin position="1"/>
        <end position="141"/>
    </location>
</feature>
<dbReference type="eggNOG" id="COG0589">
    <property type="taxonomic scope" value="Bacteria"/>
</dbReference>
<dbReference type="InterPro" id="IPR006015">
    <property type="entry name" value="Universal_stress_UspA"/>
</dbReference>
<dbReference type="CDD" id="cd00293">
    <property type="entry name" value="USP-like"/>
    <property type="match status" value="1"/>
</dbReference>
<dbReference type="InterPro" id="IPR014729">
    <property type="entry name" value="Rossmann-like_a/b/a_fold"/>
</dbReference>
<proteinExistence type="inferred from homology"/>
<dbReference type="RefSeq" id="WP_008928630.1">
    <property type="nucleotide sequence ID" value="NZ_AMRJ01000008.1"/>
</dbReference>
<dbReference type="STRING" id="1177179.A11A3_07248"/>
<name>L0WG49_9GAMM</name>
<evidence type="ECO:0000256" key="1">
    <source>
        <dbReference type="ARBA" id="ARBA00008791"/>
    </source>
</evidence>
<dbReference type="PRINTS" id="PR01438">
    <property type="entry name" value="UNVRSLSTRESS"/>
</dbReference>
<comment type="similarity">
    <text evidence="1">Belongs to the universal stress protein A family.</text>
</comment>
<evidence type="ECO:0000313" key="3">
    <source>
        <dbReference type="EMBL" id="EKF74800.1"/>
    </source>
</evidence>
<dbReference type="PANTHER" id="PTHR46268:SF6">
    <property type="entry name" value="UNIVERSAL STRESS PROTEIN UP12"/>
    <property type="match status" value="1"/>
</dbReference>
<protein>
    <submittedName>
        <fullName evidence="3">UspA domain-containing protein</fullName>
    </submittedName>
</protein>
<dbReference type="AlphaFoldDB" id="L0WG49"/>